<protein>
    <submittedName>
        <fullName evidence="3">TadE-like protein</fullName>
    </submittedName>
</protein>
<proteinExistence type="predicted"/>
<dbReference type="InterPro" id="IPR012495">
    <property type="entry name" value="TadE-like_dom"/>
</dbReference>
<evidence type="ECO:0000256" key="1">
    <source>
        <dbReference type="SAM" id="Phobius"/>
    </source>
</evidence>
<evidence type="ECO:0000259" key="2">
    <source>
        <dbReference type="Pfam" id="PF07811"/>
    </source>
</evidence>
<feature type="transmembrane region" description="Helical" evidence="1">
    <location>
        <begin position="12"/>
        <end position="32"/>
    </location>
</feature>
<dbReference type="Proteomes" id="UP000295122">
    <property type="component" value="Unassembled WGS sequence"/>
</dbReference>
<name>A0A4R7BX62_9HYPH</name>
<gene>
    <name evidence="3" type="ORF">EV668_3345</name>
</gene>
<evidence type="ECO:0000313" key="4">
    <source>
        <dbReference type="Proteomes" id="UP000295122"/>
    </source>
</evidence>
<dbReference type="AlphaFoldDB" id="A0A4R7BX62"/>
<keyword evidence="1" id="KW-0472">Membrane</keyword>
<sequence length="134" mass="14160">MRCNAGASAVEFALVSPILIVMLFGIIAYGLYFAAAHSLQQIAAEAARASVAGLSDAERRELARRSVSLALAPPSLLRAEHVTLQFGTDAADPYVYIVSLSFDARVLGIAPLAEIIPVPNLVLTKSARVRRGGL</sequence>
<evidence type="ECO:0000313" key="3">
    <source>
        <dbReference type="EMBL" id="TDR90494.1"/>
    </source>
</evidence>
<feature type="domain" description="TadE-like" evidence="2">
    <location>
        <begin position="6"/>
        <end position="48"/>
    </location>
</feature>
<keyword evidence="1" id="KW-0812">Transmembrane</keyword>
<accession>A0A4R7BX62</accession>
<dbReference type="Pfam" id="PF07811">
    <property type="entry name" value="TadE"/>
    <property type="match status" value="1"/>
</dbReference>
<reference evidence="3 4" key="1">
    <citation type="submission" date="2019-03" db="EMBL/GenBank/DDBJ databases">
        <title>Genomic Encyclopedia of Type Strains, Phase IV (KMG-IV): sequencing the most valuable type-strain genomes for metagenomic binning, comparative biology and taxonomic classification.</title>
        <authorList>
            <person name="Goeker M."/>
        </authorList>
    </citation>
    <scope>NUCLEOTIDE SEQUENCE [LARGE SCALE GENOMIC DNA]</scope>
    <source>
        <strain evidence="3 4">DSM 25903</strain>
    </source>
</reference>
<organism evidence="3 4">
    <name type="scientific">Enterovirga rhinocerotis</name>
    <dbReference type="NCBI Taxonomy" id="1339210"/>
    <lineage>
        <taxon>Bacteria</taxon>
        <taxon>Pseudomonadati</taxon>
        <taxon>Pseudomonadota</taxon>
        <taxon>Alphaproteobacteria</taxon>
        <taxon>Hyphomicrobiales</taxon>
        <taxon>Methylobacteriaceae</taxon>
        <taxon>Enterovirga</taxon>
    </lineage>
</organism>
<keyword evidence="1" id="KW-1133">Transmembrane helix</keyword>
<dbReference type="RefSeq" id="WP_166652509.1">
    <property type="nucleotide sequence ID" value="NZ_SNZR01000013.1"/>
</dbReference>
<dbReference type="EMBL" id="SNZR01000013">
    <property type="protein sequence ID" value="TDR90494.1"/>
    <property type="molecule type" value="Genomic_DNA"/>
</dbReference>
<keyword evidence="4" id="KW-1185">Reference proteome</keyword>
<comment type="caution">
    <text evidence="3">The sequence shown here is derived from an EMBL/GenBank/DDBJ whole genome shotgun (WGS) entry which is preliminary data.</text>
</comment>